<dbReference type="InterPro" id="IPR003347">
    <property type="entry name" value="JmjC_dom"/>
</dbReference>
<dbReference type="PANTHER" id="PTHR12461">
    <property type="entry name" value="HYPOXIA-INDUCIBLE FACTOR 1 ALPHA INHIBITOR-RELATED"/>
    <property type="match status" value="1"/>
</dbReference>
<dbReference type="Pfam" id="PF13621">
    <property type="entry name" value="Cupin_8"/>
    <property type="match status" value="1"/>
</dbReference>
<accession>A0A7S0IZ20</accession>
<dbReference type="InterPro" id="IPR041667">
    <property type="entry name" value="Cupin_8"/>
</dbReference>
<dbReference type="Gene3D" id="2.60.120.10">
    <property type="entry name" value="Jelly Rolls"/>
    <property type="match status" value="1"/>
</dbReference>
<dbReference type="EMBL" id="HBER01023176">
    <property type="protein sequence ID" value="CAD8536302.1"/>
    <property type="molecule type" value="Transcribed_RNA"/>
</dbReference>
<protein>
    <recommendedName>
        <fullName evidence="1">JmjC domain-containing protein</fullName>
    </recommendedName>
</protein>
<proteinExistence type="predicted"/>
<evidence type="ECO:0000313" key="2">
    <source>
        <dbReference type="EMBL" id="CAD8536302.1"/>
    </source>
</evidence>
<gene>
    <name evidence="2" type="ORF">CLEP1334_LOCUS11582</name>
</gene>
<dbReference type="SMART" id="SM00558">
    <property type="entry name" value="JmjC"/>
    <property type="match status" value="1"/>
</dbReference>
<evidence type="ECO:0000259" key="1">
    <source>
        <dbReference type="PROSITE" id="PS51184"/>
    </source>
</evidence>
<sequence>MAGDGFNWTQLSMSRAGNFPPGGYKQYTAEQVREKGAMWVWHTTFARSIPAVITGLAQELSDELSTWDVDTMRRKWGQKDVMVAFSPDKYFQRGWLIDNKTGRRLRAPHRQRMLVDSYLDEVLAGRQDEHIAVQQSPHRDLSEFGLPNSPPLLEDLVKPTLQATNLWVATPPKTSVLHYDWQDSVLLQLSGSKRFTVIDPARLHTAYPCVMQMESYVRVAPGVFETRIVDREIDNFPLVNVSHPDFERFPLFKDAHVMTIDVPAGAALILPAYWYHQVESFAEPGKFSVALNYWFQGHSLATRLYRTLRENVFLNCTLPAMPGELHPCRDSRLRD</sequence>
<reference evidence="2" key="1">
    <citation type="submission" date="2021-01" db="EMBL/GenBank/DDBJ databases">
        <authorList>
            <person name="Corre E."/>
            <person name="Pelletier E."/>
            <person name="Niang G."/>
            <person name="Scheremetjew M."/>
            <person name="Finn R."/>
            <person name="Kale V."/>
            <person name="Holt S."/>
            <person name="Cochrane G."/>
            <person name="Meng A."/>
            <person name="Brown T."/>
            <person name="Cohen L."/>
        </authorList>
    </citation>
    <scope>NUCLEOTIDE SEQUENCE</scope>
    <source>
        <strain evidence="2">RCC1130</strain>
    </source>
</reference>
<name>A0A7S0IZ20_9EUKA</name>
<organism evidence="2">
    <name type="scientific">Calcidiscus leptoporus</name>
    <dbReference type="NCBI Taxonomy" id="127549"/>
    <lineage>
        <taxon>Eukaryota</taxon>
        <taxon>Haptista</taxon>
        <taxon>Haptophyta</taxon>
        <taxon>Prymnesiophyceae</taxon>
        <taxon>Coccolithales</taxon>
        <taxon>Calcidiscaceae</taxon>
        <taxon>Calcidiscus</taxon>
    </lineage>
</organism>
<dbReference type="PANTHER" id="PTHR12461:SF105">
    <property type="entry name" value="HYPOXIA-INDUCIBLE FACTOR 1-ALPHA INHIBITOR"/>
    <property type="match status" value="1"/>
</dbReference>
<dbReference type="AlphaFoldDB" id="A0A7S0IZ20"/>
<dbReference type="InterPro" id="IPR014710">
    <property type="entry name" value="RmlC-like_jellyroll"/>
</dbReference>
<dbReference type="SUPFAM" id="SSF51197">
    <property type="entry name" value="Clavaminate synthase-like"/>
    <property type="match status" value="1"/>
</dbReference>
<feature type="domain" description="JmjC" evidence="1">
    <location>
        <begin position="138"/>
        <end position="312"/>
    </location>
</feature>
<dbReference type="PROSITE" id="PS51184">
    <property type="entry name" value="JMJC"/>
    <property type="match status" value="1"/>
</dbReference>